<dbReference type="SUPFAM" id="SSF51735">
    <property type="entry name" value="NAD(P)-binding Rossmann-fold domains"/>
    <property type="match status" value="1"/>
</dbReference>
<dbReference type="Pfam" id="PF00106">
    <property type="entry name" value="adh_short"/>
    <property type="match status" value="1"/>
</dbReference>
<dbReference type="EMBL" id="FUXL01000017">
    <property type="protein sequence ID" value="SKA34265.1"/>
    <property type="molecule type" value="Genomic_DNA"/>
</dbReference>
<dbReference type="CDD" id="cd05233">
    <property type="entry name" value="SDR_c"/>
    <property type="match status" value="1"/>
</dbReference>
<dbReference type="SMART" id="SM00822">
    <property type="entry name" value="PKS_KR"/>
    <property type="match status" value="1"/>
</dbReference>
<evidence type="ECO:0000256" key="1">
    <source>
        <dbReference type="ARBA" id="ARBA00006484"/>
    </source>
</evidence>
<dbReference type="Proteomes" id="UP000190135">
    <property type="component" value="Unassembled WGS sequence"/>
</dbReference>
<accession>A0A1T4T1D8</accession>
<dbReference type="InterPro" id="IPR036291">
    <property type="entry name" value="NAD(P)-bd_dom_sf"/>
</dbReference>
<dbReference type="PRINTS" id="PR00081">
    <property type="entry name" value="GDHRDH"/>
</dbReference>
<sequence>MTQQLDGKVALIIGAGGGIGGAIAELFAREGASLCLVDRRAETLEASATRCAEHAEVLPLVADVNDEAAVEDIVRQCASRFGRIDVLVNSSGAISEVHLRDMSVAQWQEVLTANLLAVFLACRAVLPQMERQGRGRIINIASQIGQKGAPRFTHYAAAKAGVIGFTKSLAKEVAGKGILVNAIAPGPVETSFNDSLSPATLSGTQNLLPLGRAAVPAEIAPTALLLASSPGGDAFVGQTVGPNCGDVML</sequence>
<dbReference type="InterPro" id="IPR057326">
    <property type="entry name" value="KR_dom"/>
</dbReference>
<dbReference type="OrthoDB" id="7903977at2"/>
<gene>
    <name evidence="4" type="ORF">SAMN05428963_1179</name>
</gene>
<dbReference type="RefSeq" id="WP_078709999.1">
    <property type="nucleotide sequence ID" value="NZ_FUXL01000017.1"/>
</dbReference>
<comment type="similarity">
    <text evidence="1 2">Belongs to the short-chain dehydrogenases/reductases (SDR) family.</text>
</comment>
<dbReference type="GO" id="GO:0030497">
    <property type="term" value="P:fatty acid elongation"/>
    <property type="evidence" value="ECO:0007669"/>
    <property type="project" value="TreeGrafter"/>
</dbReference>
<dbReference type="InterPro" id="IPR020904">
    <property type="entry name" value="Sc_DH/Rdtase_CS"/>
</dbReference>
<evidence type="ECO:0000313" key="5">
    <source>
        <dbReference type="Proteomes" id="UP000190135"/>
    </source>
</evidence>
<dbReference type="Gene3D" id="3.40.50.720">
    <property type="entry name" value="NAD(P)-binding Rossmann-like Domain"/>
    <property type="match status" value="1"/>
</dbReference>
<dbReference type="PRINTS" id="PR00080">
    <property type="entry name" value="SDRFAMILY"/>
</dbReference>
<protein>
    <submittedName>
        <fullName evidence="4">3-oxoacyl-[acyl-carrier protein] reductase</fullName>
    </submittedName>
</protein>
<feature type="domain" description="Ketoreductase" evidence="3">
    <location>
        <begin position="8"/>
        <end position="186"/>
    </location>
</feature>
<dbReference type="AlphaFoldDB" id="A0A1T4T1D8"/>
<evidence type="ECO:0000259" key="3">
    <source>
        <dbReference type="SMART" id="SM00822"/>
    </source>
</evidence>
<proteinExistence type="inferred from homology"/>
<keyword evidence="5" id="KW-1185">Reference proteome</keyword>
<name>A0A1T4T1D8_9HYPH</name>
<dbReference type="PROSITE" id="PS00061">
    <property type="entry name" value="ADH_SHORT"/>
    <property type="match status" value="1"/>
</dbReference>
<organism evidence="4 5">
    <name type="scientific">Consotaella salsifontis</name>
    <dbReference type="NCBI Taxonomy" id="1365950"/>
    <lineage>
        <taxon>Bacteria</taxon>
        <taxon>Pseudomonadati</taxon>
        <taxon>Pseudomonadota</taxon>
        <taxon>Alphaproteobacteria</taxon>
        <taxon>Hyphomicrobiales</taxon>
        <taxon>Aurantimonadaceae</taxon>
        <taxon>Consotaella</taxon>
    </lineage>
</organism>
<evidence type="ECO:0000313" key="4">
    <source>
        <dbReference type="EMBL" id="SKA34265.1"/>
    </source>
</evidence>
<dbReference type="PANTHER" id="PTHR42760">
    <property type="entry name" value="SHORT-CHAIN DEHYDROGENASES/REDUCTASES FAMILY MEMBER"/>
    <property type="match status" value="1"/>
</dbReference>
<dbReference type="InterPro" id="IPR002347">
    <property type="entry name" value="SDR_fam"/>
</dbReference>
<dbReference type="GO" id="GO:0016616">
    <property type="term" value="F:oxidoreductase activity, acting on the CH-OH group of donors, NAD or NADP as acceptor"/>
    <property type="evidence" value="ECO:0007669"/>
    <property type="project" value="UniProtKB-ARBA"/>
</dbReference>
<dbReference type="STRING" id="1365950.SAMN05428963_1179"/>
<reference evidence="4 5" key="1">
    <citation type="submission" date="2017-02" db="EMBL/GenBank/DDBJ databases">
        <authorList>
            <person name="Peterson S.W."/>
        </authorList>
    </citation>
    <scope>NUCLEOTIDE SEQUENCE [LARGE SCALE GENOMIC DNA]</scope>
    <source>
        <strain evidence="4 5">USBA 369</strain>
    </source>
</reference>
<evidence type="ECO:0000256" key="2">
    <source>
        <dbReference type="RuleBase" id="RU000363"/>
    </source>
</evidence>
<dbReference type="PANTHER" id="PTHR42760:SF40">
    <property type="entry name" value="3-OXOACYL-[ACYL-CARRIER-PROTEIN] REDUCTASE, CHLOROPLASTIC"/>
    <property type="match status" value="1"/>
</dbReference>
<dbReference type="FunFam" id="3.40.50.720:FF:000084">
    <property type="entry name" value="Short-chain dehydrogenase reductase"/>
    <property type="match status" value="1"/>
</dbReference>